<dbReference type="AlphaFoldDB" id="A0A0A9A142"/>
<reference evidence="1" key="1">
    <citation type="submission" date="2014-09" db="EMBL/GenBank/DDBJ databases">
        <authorList>
            <person name="Magalhaes I.L.F."/>
            <person name="Oliveira U."/>
            <person name="Santos F.R."/>
            <person name="Vidigal T.H.D.A."/>
            <person name="Brescovit A.D."/>
            <person name="Santos A.J."/>
        </authorList>
    </citation>
    <scope>NUCLEOTIDE SEQUENCE</scope>
    <source>
        <tissue evidence="1">Shoot tissue taken approximately 20 cm above the soil surface</tissue>
    </source>
</reference>
<sequence>MKSGGYATSQPRSTAYY</sequence>
<name>A0A0A9A142_ARUDO</name>
<organism evidence="1">
    <name type="scientific">Arundo donax</name>
    <name type="common">Giant reed</name>
    <name type="synonym">Donax arundinaceus</name>
    <dbReference type="NCBI Taxonomy" id="35708"/>
    <lineage>
        <taxon>Eukaryota</taxon>
        <taxon>Viridiplantae</taxon>
        <taxon>Streptophyta</taxon>
        <taxon>Embryophyta</taxon>
        <taxon>Tracheophyta</taxon>
        <taxon>Spermatophyta</taxon>
        <taxon>Magnoliopsida</taxon>
        <taxon>Liliopsida</taxon>
        <taxon>Poales</taxon>
        <taxon>Poaceae</taxon>
        <taxon>PACMAD clade</taxon>
        <taxon>Arundinoideae</taxon>
        <taxon>Arundineae</taxon>
        <taxon>Arundo</taxon>
    </lineage>
</organism>
<evidence type="ECO:0000313" key="1">
    <source>
        <dbReference type="EMBL" id="JAD42720.1"/>
    </source>
</evidence>
<accession>A0A0A9A142</accession>
<proteinExistence type="predicted"/>
<reference evidence="1" key="2">
    <citation type="journal article" date="2015" name="Data Brief">
        <title>Shoot transcriptome of the giant reed, Arundo donax.</title>
        <authorList>
            <person name="Barrero R.A."/>
            <person name="Guerrero F.D."/>
            <person name="Moolhuijzen P."/>
            <person name="Goolsby J.A."/>
            <person name="Tidwell J."/>
            <person name="Bellgard S.E."/>
            <person name="Bellgard M.I."/>
        </authorList>
    </citation>
    <scope>NUCLEOTIDE SEQUENCE</scope>
    <source>
        <tissue evidence="1">Shoot tissue taken approximately 20 cm above the soil surface</tissue>
    </source>
</reference>
<dbReference type="EMBL" id="GBRH01255175">
    <property type="protein sequence ID" value="JAD42720.1"/>
    <property type="molecule type" value="Transcribed_RNA"/>
</dbReference>
<protein>
    <submittedName>
        <fullName evidence="1">Uncharacterized protein</fullName>
    </submittedName>
</protein>